<dbReference type="GO" id="GO:0005829">
    <property type="term" value="C:cytosol"/>
    <property type="evidence" value="ECO:0007669"/>
    <property type="project" value="TreeGrafter"/>
</dbReference>
<keyword evidence="6" id="KW-0057">Aromatic amino acid biosynthesis</keyword>
<reference evidence="9" key="1">
    <citation type="submission" date="2019-09" db="EMBL/GenBank/DDBJ databases">
        <title>Draft genome information of white flower Hibiscus syriacus.</title>
        <authorList>
            <person name="Kim Y.-M."/>
        </authorList>
    </citation>
    <scope>NUCLEOTIDE SEQUENCE [LARGE SCALE GENOMIC DNA]</scope>
    <source>
        <strain evidence="9">YM2019G1</strain>
    </source>
</reference>
<dbReference type="Pfam" id="PF00290">
    <property type="entry name" value="Trp_syntA"/>
    <property type="match status" value="1"/>
</dbReference>
<evidence type="ECO:0000256" key="3">
    <source>
        <dbReference type="ARBA" id="ARBA00012043"/>
    </source>
</evidence>
<dbReference type="GO" id="GO:0004834">
    <property type="term" value="F:tryptophan synthase activity"/>
    <property type="evidence" value="ECO:0007669"/>
    <property type="project" value="UniProtKB-EC"/>
</dbReference>
<keyword evidence="4" id="KW-0028">Amino-acid biosynthesis</keyword>
<dbReference type="InterPro" id="IPR018204">
    <property type="entry name" value="Trp_synthase_alpha_AS"/>
</dbReference>
<evidence type="ECO:0000256" key="4">
    <source>
        <dbReference type="ARBA" id="ARBA00022605"/>
    </source>
</evidence>
<comment type="catalytic activity">
    <reaction evidence="8">
        <text>(1S,2R)-1-C-(indol-3-yl)glycerol 3-phosphate + L-serine = D-glyceraldehyde 3-phosphate + L-tryptophan + H2O</text>
        <dbReference type="Rhea" id="RHEA:10532"/>
        <dbReference type="ChEBI" id="CHEBI:15377"/>
        <dbReference type="ChEBI" id="CHEBI:33384"/>
        <dbReference type="ChEBI" id="CHEBI:57912"/>
        <dbReference type="ChEBI" id="CHEBI:58866"/>
        <dbReference type="ChEBI" id="CHEBI:59776"/>
        <dbReference type="EC" id="4.2.1.20"/>
    </reaction>
</comment>
<keyword evidence="7" id="KW-0456">Lyase</keyword>
<dbReference type="Gene3D" id="3.20.20.70">
    <property type="entry name" value="Aldolase class I"/>
    <property type="match status" value="2"/>
</dbReference>
<evidence type="ECO:0000256" key="5">
    <source>
        <dbReference type="ARBA" id="ARBA00022822"/>
    </source>
</evidence>
<dbReference type="EMBL" id="VEPZ02001236">
    <property type="protein sequence ID" value="KAE8684581.1"/>
    <property type="molecule type" value="Genomic_DNA"/>
</dbReference>
<dbReference type="PANTHER" id="PTHR43406">
    <property type="entry name" value="TRYPTOPHAN SYNTHASE, ALPHA CHAIN"/>
    <property type="match status" value="1"/>
</dbReference>
<dbReference type="PANTHER" id="PTHR43406:SF1">
    <property type="entry name" value="TRYPTOPHAN SYNTHASE ALPHA CHAIN, CHLOROPLASTIC"/>
    <property type="match status" value="1"/>
</dbReference>
<keyword evidence="10" id="KW-1185">Reference proteome</keyword>
<dbReference type="InterPro" id="IPR002028">
    <property type="entry name" value="Trp_synthase_suA"/>
</dbReference>
<accession>A0A6A2YYB4</accession>
<evidence type="ECO:0000256" key="7">
    <source>
        <dbReference type="ARBA" id="ARBA00023239"/>
    </source>
</evidence>
<protein>
    <recommendedName>
        <fullName evidence="3">tryptophan synthase</fullName>
        <ecNumber evidence="3">4.2.1.20</ecNumber>
    </recommendedName>
</protein>
<evidence type="ECO:0000313" key="9">
    <source>
        <dbReference type="EMBL" id="KAE8684581.1"/>
    </source>
</evidence>
<dbReference type="GO" id="GO:0009507">
    <property type="term" value="C:chloroplast"/>
    <property type="evidence" value="ECO:0007669"/>
    <property type="project" value="TreeGrafter"/>
</dbReference>
<gene>
    <name evidence="9" type="ORF">F3Y22_tig00111105pilonHSYRG00002</name>
</gene>
<evidence type="ECO:0000256" key="6">
    <source>
        <dbReference type="ARBA" id="ARBA00023141"/>
    </source>
</evidence>
<name>A0A6A2YYB4_HIBSY</name>
<comment type="subunit">
    <text evidence="2">Tetramer of two alpha and two beta chains.</text>
</comment>
<dbReference type="PROSITE" id="PS00167">
    <property type="entry name" value="TRP_SYNTHASE_ALPHA"/>
    <property type="match status" value="1"/>
</dbReference>
<organism evidence="9 10">
    <name type="scientific">Hibiscus syriacus</name>
    <name type="common">Rose of Sharon</name>
    <dbReference type="NCBI Taxonomy" id="106335"/>
    <lineage>
        <taxon>Eukaryota</taxon>
        <taxon>Viridiplantae</taxon>
        <taxon>Streptophyta</taxon>
        <taxon>Embryophyta</taxon>
        <taxon>Tracheophyta</taxon>
        <taxon>Spermatophyta</taxon>
        <taxon>Magnoliopsida</taxon>
        <taxon>eudicotyledons</taxon>
        <taxon>Gunneridae</taxon>
        <taxon>Pentapetalae</taxon>
        <taxon>rosids</taxon>
        <taxon>malvids</taxon>
        <taxon>Malvales</taxon>
        <taxon>Malvaceae</taxon>
        <taxon>Malvoideae</taxon>
        <taxon>Hibiscus</taxon>
    </lineage>
</organism>
<dbReference type="SUPFAM" id="SSF51366">
    <property type="entry name" value="Ribulose-phoshate binding barrel"/>
    <property type="match status" value="2"/>
</dbReference>
<proteinExistence type="predicted"/>
<dbReference type="EC" id="4.2.1.20" evidence="3"/>
<comment type="caution">
    <text evidence="9">The sequence shown here is derived from an EMBL/GenBank/DDBJ whole genome shotgun (WGS) entry which is preliminary data.</text>
</comment>
<dbReference type="InterPro" id="IPR013785">
    <property type="entry name" value="Aldolase_TIM"/>
</dbReference>
<keyword evidence="5" id="KW-0822">Tryptophan biosynthesis</keyword>
<dbReference type="AlphaFoldDB" id="A0A6A2YYB4"/>
<dbReference type="InterPro" id="IPR011060">
    <property type="entry name" value="RibuloseP-bd_barrel"/>
</dbReference>
<evidence type="ECO:0000256" key="1">
    <source>
        <dbReference type="ARBA" id="ARBA00004733"/>
    </source>
</evidence>
<dbReference type="Proteomes" id="UP000436088">
    <property type="component" value="Unassembled WGS sequence"/>
</dbReference>
<evidence type="ECO:0000313" key="10">
    <source>
        <dbReference type="Proteomes" id="UP000436088"/>
    </source>
</evidence>
<evidence type="ECO:0000256" key="8">
    <source>
        <dbReference type="ARBA" id="ARBA00049047"/>
    </source>
</evidence>
<evidence type="ECO:0000256" key="2">
    <source>
        <dbReference type="ARBA" id="ARBA00011270"/>
    </source>
</evidence>
<dbReference type="UniPathway" id="UPA00035">
    <property type="reaction ID" value="UER00044"/>
</dbReference>
<sequence length="248" mass="26924">MVALHATLDVMISKDSDGESCNNNSTVRPISAVHPGESKNRYMVPNTPPTLFFLLRIIFTEETLIGDPDLSTTAEALKVFDSCGSDIIELGVPYSDPLADGPGDSGGSYAITGKRNFNVILSMLKEVVPQLSCPIALFTYYNPILKCGVEQFMHCKGSELNRSYWCPCICNNQACCSRLWDIETVTCETVCRDHQVAEWGANGVIVGSAMVNVLGEAKSPEEGLKELGTSTRSLKSALEHLNGTESSY</sequence>
<comment type="pathway">
    <text evidence="1">Amino-acid biosynthesis; L-tryptophan biosynthesis; L-tryptophan from chorismate: step 5/5.</text>
</comment>